<gene>
    <name evidence="9" type="ORF">BRAFLDRAFT_67540</name>
</gene>
<feature type="domain" description="SAM-dependent MTase RsmB/NOP-type" evidence="8">
    <location>
        <begin position="183"/>
        <end position="475"/>
    </location>
</feature>
<proteinExistence type="inferred from homology"/>
<feature type="binding site" evidence="7">
    <location>
        <begin position="276"/>
        <end position="282"/>
    </location>
    <ligand>
        <name>S-adenosyl-L-methionine</name>
        <dbReference type="ChEBI" id="CHEBI:59789"/>
    </ligand>
</feature>
<dbReference type="Pfam" id="PF01189">
    <property type="entry name" value="Methyltr_RsmB-F"/>
    <property type="match status" value="1"/>
</dbReference>
<dbReference type="GO" id="GO:0003723">
    <property type="term" value="F:RNA binding"/>
    <property type="evidence" value="ECO:0007669"/>
    <property type="project" value="UniProtKB-UniRule"/>
</dbReference>
<evidence type="ECO:0000259" key="8">
    <source>
        <dbReference type="PROSITE" id="PS51686"/>
    </source>
</evidence>
<feature type="binding site" evidence="7">
    <location>
        <position position="349"/>
    </location>
    <ligand>
        <name>S-adenosyl-L-methionine</name>
        <dbReference type="ChEBI" id="CHEBI:59789"/>
    </ligand>
</feature>
<evidence type="ECO:0000256" key="6">
    <source>
        <dbReference type="ARBA" id="ARBA00023128"/>
    </source>
</evidence>
<dbReference type="InParanoid" id="C3YBF3"/>
<dbReference type="InterPro" id="IPR001678">
    <property type="entry name" value="MeTrfase_RsmB-F_NOP2_dom"/>
</dbReference>
<dbReference type="PRINTS" id="PR02008">
    <property type="entry name" value="RCMTFAMILY"/>
</dbReference>
<dbReference type="AlphaFoldDB" id="C3YBF3"/>
<feature type="binding site" evidence="7">
    <location>
        <position position="326"/>
    </location>
    <ligand>
        <name>S-adenosyl-L-methionine</name>
        <dbReference type="ChEBI" id="CHEBI:59789"/>
    </ligand>
</feature>
<dbReference type="STRING" id="7739.C3YBF3"/>
<dbReference type="GO" id="GO:0005739">
    <property type="term" value="C:mitochondrion"/>
    <property type="evidence" value="ECO:0007669"/>
    <property type="project" value="UniProtKB-SubCell"/>
</dbReference>
<keyword evidence="2 7" id="KW-0489">Methyltransferase</keyword>
<evidence type="ECO:0000256" key="7">
    <source>
        <dbReference type="PROSITE-ProRule" id="PRU01023"/>
    </source>
</evidence>
<evidence type="ECO:0000313" key="9">
    <source>
        <dbReference type="EMBL" id="EEN62310.1"/>
    </source>
</evidence>
<name>C3YBF3_BRAFL</name>
<dbReference type="FunFam" id="3.40.50.150:FF:000055">
    <property type="entry name" value="5-methylcytosine rRNA methyltransferase NSUN4"/>
    <property type="match status" value="1"/>
</dbReference>
<dbReference type="InterPro" id="IPR049560">
    <property type="entry name" value="MeTrfase_RsmB-F_NOP2_cat"/>
</dbReference>
<dbReference type="GO" id="GO:0001510">
    <property type="term" value="P:RNA methylation"/>
    <property type="evidence" value="ECO:0007669"/>
    <property type="project" value="InterPro"/>
</dbReference>
<organism>
    <name type="scientific">Branchiostoma floridae</name>
    <name type="common">Florida lancelet</name>
    <name type="synonym">Amphioxus</name>
    <dbReference type="NCBI Taxonomy" id="7739"/>
    <lineage>
        <taxon>Eukaryota</taxon>
        <taxon>Metazoa</taxon>
        <taxon>Chordata</taxon>
        <taxon>Cephalochordata</taxon>
        <taxon>Leptocardii</taxon>
        <taxon>Amphioxiformes</taxon>
        <taxon>Branchiostomatidae</taxon>
        <taxon>Branchiostoma</taxon>
    </lineage>
</organism>
<comment type="subcellular location">
    <subcellularLocation>
        <location evidence="1">Mitochondrion</location>
    </subcellularLocation>
</comment>
<sequence length="476" mass="54145">MSTSWKIQRNSRKLTAYLYNTRSRRRLSSTSKCDSLSRDYSSKPCNGYTRSKSFLQNDVKWLSTESLAAAIRPSASSGLQLVKGGYETGQNGSNTEADSLEEVNTHNSVEERREFKHNRVPSQLVLDHFDRQYGRQFGSDWSDIKAALMAPKLNGILLNNFTEVSSKVATMLEEQRLQNVSDICSVLEKTLTPHLNKHDEAQEEEAIGLSEPFRNHQKNAESKLKFYIHPENRHVWFPKHKHVPRQLKQYFLQGAASLLPVLALDVQQDDSVLDMCAAPGGKSLALLQTAELGLLTSNEPDLWRKRRLVETLQSYIPQEILATRVDMTKLSGVHFGNVAPNAFDKVLVDAPCSNDRSWLYNRNSVGMQMRMEDRRHLPQLQASLLRSALHAVRPGGSVVYATCTLSQKENDDVVESVFEQFSKNKSRIDVINLSNLTENFWRIFRFDSSTRFGQLVLPHLDANWGPMYFAKLKKVL</sequence>
<evidence type="ECO:0000256" key="4">
    <source>
        <dbReference type="ARBA" id="ARBA00022691"/>
    </source>
</evidence>
<dbReference type="Gene3D" id="3.40.50.150">
    <property type="entry name" value="Vaccinia Virus protein VP39"/>
    <property type="match status" value="1"/>
</dbReference>
<keyword evidence="3 7" id="KW-0808">Transferase</keyword>
<keyword evidence="6" id="KW-0496">Mitochondrion</keyword>
<feature type="active site" description="Nucleophile" evidence="7">
    <location>
        <position position="403"/>
    </location>
</feature>
<dbReference type="GO" id="GO:0008173">
    <property type="term" value="F:RNA methyltransferase activity"/>
    <property type="evidence" value="ECO:0007669"/>
    <property type="project" value="InterPro"/>
</dbReference>
<accession>C3YBF3</accession>
<keyword evidence="4 7" id="KW-0949">S-adenosyl-L-methionine</keyword>
<dbReference type="PANTHER" id="PTHR22808:SF8">
    <property type="entry name" value="TRNA (CYTOSINE(34)-C(5))-METHYLTRANSFERASE, MITOCHONDRIAL"/>
    <property type="match status" value="1"/>
</dbReference>
<dbReference type="PANTHER" id="PTHR22808">
    <property type="entry name" value="NCL1 YEAST -RELATED NOL1/NOP2/FMU SUN DOMAIN-CONTAINING"/>
    <property type="match status" value="1"/>
</dbReference>
<comment type="similarity">
    <text evidence="7">Belongs to the class I-like SAM-binding methyltransferase superfamily. RsmB/NOP family.</text>
</comment>
<dbReference type="GO" id="GO:0006396">
    <property type="term" value="P:RNA processing"/>
    <property type="evidence" value="ECO:0007669"/>
    <property type="project" value="UniProtKB-ARBA"/>
</dbReference>
<dbReference type="PROSITE" id="PS51686">
    <property type="entry name" value="SAM_MT_RSMB_NOP"/>
    <property type="match status" value="1"/>
</dbReference>
<evidence type="ECO:0000256" key="5">
    <source>
        <dbReference type="ARBA" id="ARBA00022884"/>
    </source>
</evidence>
<feature type="binding site" evidence="7">
    <location>
        <position position="299"/>
    </location>
    <ligand>
        <name>S-adenosyl-L-methionine</name>
        <dbReference type="ChEBI" id="CHEBI:59789"/>
    </ligand>
</feature>
<dbReference type="SUPFAM" id="SSF53335">
    <property type="entry name" value="S-adenosyl-L-methionine-dependent methyltransferases"/>
    <property type="match status" value="1"/>
</dbReference>
<reference evidence="9" key="1">
    <citation type="journal article" date="2008" name="Nature">
        <title>The amphioxus genome and the evolution of the chordate karyotype.</title>
        <authorList>
            <consortium name="US DOE Joint Genome Institute (JGI-PGF)"/>
            <person name="Putnam N.H."/>
            <person name="Butts T."/>
            <person name="Ferrier D.E.K."/>
            <person name="Furlong R.F."/>
            <person name="Hellsten U."/>
            <person name="Kawashima T."/>
            <person name="Robinson-Rechavi M."/>
            <person name="Shoguchi E."/>
            <person name="Terry A."/>
            <person name="Yu J.-K."/>
            <person name="Benito-Gutierrez E.L."/>
            <person name="Dubchak I."/>
            <person name="Garcia-Fernandez J."/>
            <person name="Gibson-Brown J.J."/>
            <person name="Grigoriev I.V."/>
            <person name="Horton A.C."/>
            <person name="de Jong P.J."/>
            <person name="Jurka J."/>
            <person name="Kapitonov V.V."/>
            <person name="Kohara Y."/>
            <person name="Kuroki Y."/>
            <person name="Lindquist E."/>
            <person name="Lucas S."/>
            <person name="Osoegawa K."/>
            <person name="Pennacchio L.A."/>
            <person name="Salamov A.A."/>
            <person name="Satou Y."/>
            <person name="Sauka-Spengler T."/>
            <person name="Schmutz J."/>
            <person name="Shin-I T."/>
            <person name="Toyoda A."/>
            <person name="Bronner-Fraser M."/>
            <person name="Fujiyama A."/>
            <person name="Holland L.Z."/>
            <person name="Holland P.W.H."/>
            <person name="Satoh N."/>
            <person name="Rokhsar D.S."/>
        </authorList>
    </citation>
    <scope>NUCLEOTIDE SEQUENCE [LARGE SCALE GENOMIC DNA]</scope>
    <source>
        <strain evidence="9">S238N-H82</strain>
        <tissue evidence="9">Testes</tissue>
    </source>
</reference>
<evidence type="ECO:0000256" key="2">
    <source>
        <dbReference type="ARBA" id="ARBA00022603"/>
    </source>
</evidence>
<keyword evidence="5 7" id="KW-0694">RNA-binding</keyword>
<dbReference type="EMBL" id="GG666497">
    <property type="protein sequence ID" value="EEN62310.1"/>
    <property type="molecule type" value="Genomic_DNA"/>
</dbReference>
<evidence type="ECO:0000256" key="3">
    <source>
        <dbReference type="ARBA" id="ARBA00022679"/>
    </source>
</evidence>
<dbReference type="InterPro" id="IPR023267">
    <property type="entry name" value="RCMT"/>
</dbReference>
<dbReference type="InterPro" id="IPR029063">
    <property type="entry name" value="SAM-dependent_MTases_sf"/>
</dbReference>
<protein>
    <recommendedName>
        <fullName evidence="8">SAM-dependent MTase RsmB/NOP-type domain-containing protein</fullName>
    </recommendedName>
</protein>
<dbReference type="Gene3D" id="6.20.240.40">
    <property type="match status" value="1"/>
</dbReference>
<dbReference type="eggNOG" id="KOG2198">
    <property type="taxonomic scope" value="Eukaryota"/>
</dbReference>
<evidence type="ECO:0000256" key="1">
    <source>
        <dbReference type="ARBA" id="ARBA00004173"/>
    </source>
</evidence>